<gene>
    <name evidence="1" type="ORF">I6G56_08765</name>
</gene>
<dbReference type="Proteomes" id="UP000594943">
    <property type="component" value="Chromosome 1"/>
</dbReference>
<dbReference type="Gene3D" id="1.10.287.1080">
    <property type="entry name" value="MazG-like"/>
    <property type="match status" value="1"/>
</dbReference>
<accession>A0A7U4P4S9</accession>
<accession>A0A7T2U3Q0</accession>
<reference evidence="1 2" key="1">
    <citation type="submission" date="2020-12" db="EMBL/GenBank/DDBJ databases">
        <title>FDA dAtabase for Regulatory Grade micrObial Sequences (FDA-ARGOS): Supporting development and validation of Infectious Disease Dx tests.</title>
        <authorList>
            <person name="Nelson B."/>
            <person name="Plummer A."/>
            <person name="Tallon L."/>
            <person name="Sadzewicz L."/>
            <person name="Zhao X."/>
            <person name="Boylan J."/>
            <person name="Ott S."/>
            <person name="Bowen H."/>
            <person name="Vavikolanu K."/>
            <person name="Mehta A."/>
            <person name="Aluvathingal J."/>
            <person name="Nadendla S."/>
            <person name="Myers T."/>
            <person name="Yan Y."/>
            <person name="Sichtig H."/>
        </authorList>
    </citation>
    <scope>NUCLEOTIDE SEQUENCE [LARGE SCALE GENOMIC DNA]</scope>
    <source>
        <strain evidence="1 2">FDAARGOS_899</strain>
    </source>
</reference>
<dbReference type="AlphaFoldDB" id="A0A7U4P4S9"/>
<protein>
    <submittedName>
        <fullName evidence="1">Uncharacterized protein</fullName>
    </submittedName>
</protein>
<dbReference type="EMBL" id="CP065686">
    <property type="protein sequence ID" value="QPS45127.1"/>
    <property type="molecule type" value="Genomic_DNA"/>
</dbReference>
<name>A0A7U4P4S9_9BURK</name>
<dbReference type="KEGG" id="bhg:I6G56_08765"/>
<sequence>MNTVGALQHLSSEGGELAQAAIKLIQGKGSRKLLEQELGDVFALAELLMEHNVIRSEKVHDRKLAKLKSYGRMYG</sequence>
<evidence type="ECO:0000313" key="1">
    <source>
        <dbReference type="EMBL" id="QPS45127.1"/>
    </source>
</evidence>
<proteinExistence type="predicted"/>
<evidence type="ECO:0000313" key="2">
    <source>
        <dbReference type="Proteomes" id="UP000594943"/>
    </source>
</evidence>
<dbReference type="RefSeq" id="WP_006026387.1">
    <property type="nucleotide sequence ID" value="NZ_CP013380.1"/>
</dbReference>
<dbReference type="SUPFAM" id="SSF101386">
    <property type="entry name" value="all-alpha NTP pyrophosphatases"/>
    <property type="match status" value="1"/>
</dbReference>
<organism evidence="1 2">
    <name type="scientific">Burkholderia humptydooensis</name>
    <dbReference type="NCBI Taxonomy" id="430531"/>
    <lineage>
        <taxon>Bacteria</taxon>
        <taxon>Pseudomonadati</taxon>
        <taxon>Pseudomonadota</taxon>
        <taxon>Betaproteobacteria</taxon>
        <taxon>Burkholderiales</taxon>
        <taxon>Burkholderiaceae</taxon>
        <taxon>Burkholderia</taxon>
        <taxon>pseudomallei group</taxon>
    </lineage>
</organism>